<accession>A0ABS7AQY8</accession>
<dbReference type="PRINTS" id="PR00081">
    <property type="entry name" value="GDHRDH"/>
</dbReference>
<evidence type="ECO:0000313" key="4">
    <source>
        <dbReference type="EMBL" id="MBW6411059.1"/>
    </source>
</evidence>
<sequence length="260" mass="29017">MESLKNCTLITGGSEGIGLEFAKLFAKDKHNLIIVARNKIKLDEVKVDLEKQYDINVEILAVDLAVDNSCEKIFNFVDEKNLVVDNLINNAGVGSFGFFYDSTQEFDENLISINIRALTKLTKYFIKDMIKRKSGSIMNVASTAAFVGGPKMAMYYSSKAYVLSLTEALHEEVKDLGIKVSCLCPGPVKTSFQNKSGIKKSKQAQKYLMDPQEVAKEGYKEFLKGKAIIIPGTKNKLIVWLSKFIPRALSRKVILKNNTL</sequence>
<dbReference type="EMBL" id="JAHXPT010000011">
    <property type="protein sequence ID" value="MBW6411059.1"/>
    <property type="molecule type" value="Genomic_DNA"/>
</dbReference>
<gene>
    <name evidence="4" type="ORF">KYD98_13255</name>
</gene>
<dbReference type="RefSeq" id="WP_219780523.1">
    <property type="nucleotide sequence ID" value="NZ_JAHXPT010000011.1"/>
</dbReference>
<keyword evidence="5" id="KW-1185">Reference proteome</keyword>
<dbReference type="InterPro" id="IPR036291">
    <property type="entry name" value="NAD(P)-bd_dom_sf"/>
</dbReference>
<evidence type="ECO:0000256" key="2">
    <source>
        <dbReference type="ARBA" id="ARBA00023002"/>
    </source>
</evidence>
<protein>
    <submittedName>
        <fullName evidence="4">SDR family oxidoreductase</fullName>
    </submittedName>
</protein>
<dbReference type="Proteomes" id="UP001519921">
    <property type="component" value="Unassembled WGS sequence"/>
</dbReference>
<evidence type="ECO:0000256" key="1">
    <source>
        <dbReference type="ARBA" id="ARBA00006484"/>
    </source>
</evidence>
<evidence type="ECO:0000313" key="5">
    <source>
        <dbReference type="Proteomes" id="UP001519921"/>
    </source>
</evidence>
<dbReference type="PIRSF" id="PIRSF000126">
    <property type="entry name" value="11-beta-HSD1"/>
    <property type="match status" value="1"/>
</dbReference>
<reference evidence="4 5" key="1">
    <citation type="submission" date="2021-07" db="EMBL/GenBank/DDBJ databases">
        <title>Clostridium weizhouense sp. nov., an anaerobic bacterium isolated from activated sludge of Petroleum wastewater.</title>
        <authorList>
            <person name="Li Q."/>
        </authorList>
    </citation>
    <scope>NUCLEOTIDE SEQUENCE [LARGE SCALE GENOMIC DNA]</scope>
    <source>
        <strain evidence="4 5">YB-6</strain>
    </source>
</reference>
<comment type="similarity">
    <text evidence="1 3">Belongs to the short-chain dehydrogenases/reductases (SDR) family.</text>
</comment>
<dbReference type="InterPro" id="IPR002347">
    <property type="entry name" value="SDR_fam"/>
</dbReference>
<proteinExistence type="inferred from homology"/>
<organism evidence="4 5">
    <name type="scientific">Clostridium weizhouense</name>
    <dbReference type="NCBI Taxonomy" id="2859781"/>
    <lineage>
        <taxon>Bacteria</taxon>
        <taxon>Bacillati</taxon>
        <taxon>Bacillota</taxon>
        <taxon>Clostridia</taxon>
        <taxon>Eubacteriales</taxon>
        <taxon>Clostridiaceae</taxon>
        <taxon>Clostridium</taxon>
    </lineage>
</organism>
<dbReference type="Pfam" id="PF00106">
    <property type="entry name" value="adh_short"/>
    <property type="match status" value="1"/>
</dbReference>
<dbReference type="Gene3D" id="3.40.50.720">
    <property type="entry name" value="NAD(P)-binding Rossmann-like Domain"/>
    <property type="match status" value="1"/>
</dbReference>
<dbReference type="PANTHER" id="PTHR44196:SF2">
    <property type="entry name" value="SHORT-CHAIN DEHYDROGENASE-RELATED"/>
    <property type="match status" value="1"/>
</dbReference>
<evidence type="ECO:0000256" key="3">
    <source>
        <dbReference type="RuleBase" id="RU000363"/>
    </source>
</evidence>
<dbReference type="SUPFAM" id="SSF51735">
    <property type="entry name" value="NAD(P)-binding Rossmann-fold domains"/>
    <property type="match status" value="1"/>
</dbReference>
<keyword evidence="2" id="KW-0560">Oxidoreductase</keyword>
<comment type="caution">
    <text evidence="4">The sequence shown here is derived from an EMBL/GenBank/DDBJ whole genome shotgun (WGS) entry which is preliminary data.</text>
</comment>
<dbReference type="CDD" id="cd05233">
    <property type="entry name" value="SDR_c"/>
    <property type="match status" value="1"/>
</dbReference>
<name>A0ABS7AQY8_9CLOT</name>
<dbReference type="PANTHER" id="PTHR44196">
    <property type="entry name" value="DEHYDROGENASE/REDUCTASE SDR FAMILY MEMBER 7B"/>
    <property type="match status" value="1"/>
</dbReference>
<dbReference type="PRINTS" id="PR00080">
    <property type="entry name" value="SDRFAMILY"/>
</dbReference>